<feature type="transmembrane region" description="Helical" evidence="7">
    <location>
        <begin position="7"/>
        <end position="30"/>
    </location>
</feature>
<keyword evidence="4 6" id="KW-0573">Peptidoglycan synthesis</keyword>
<dbReference type="SUPFAM" id="SSF141523">
    <property type="entry name" value="L,D-transpeptidase catalytic domain-like"/>
    <property type="match status" value="1"/>
</dbReference>
<keyword evidence="7" id="KW-0812">Transmembrane</keyword>
<evidence type="ECO:0000313" key="10">
    <source>
        <dbReference type="Proteomes" id="UP001056109"/>
    </source>
</evidence>
<dbReference type="Pfam" id="PF03734">
    <property type="entry name" value="YkuD"/>
    <property type="match status" value="1"/>
</dbReference>
<keyword evidence="7" id="KW-0472">Membrane</keyword>
<keyword evidence="5 6" id="KW-0961">Cell wall biogenesis/degradation</keyword>
<reference evidence="9" key="1">
    <citation type="submission" date="2022-06" db="EMBL/GenBank/DDBJ databases">
        <title>Complete Genome Sequence of Arcanobacterium pinnipediorum strain DSM 28752 isolated from a harbour seal.</title>
        <authorList>
            <person name="Borowiak M."/>
            <person name="Kreitlow A."/>
            <person name="Alssahen M."/>
            <person name="Malorny B."/>
            <person name="Laemmler C."/>
            <person name="Prenger-Berninghoff E."/>
            <person name="Siebert U."/>
            <person name="Ploetz M."/>
            <person name="Abdulmawjood A."/>
        </authorList>
    </citation>
    <scope>NUCLEOTIDE SEQUENCE</scope>
    <source>
        <strain evidence="9">DSM 28752</strain>
    </source>
</reference>
<evidence type="ECO:0000256" key="1">
    <source>
        <dbReference type="ARBA" id="ARBA00004752"/>
    </source>
</evidence>
<accession>A0ABY5AIZ2</accession>
<proteinExistence type="predicted"/>
<dbReference type="PANTHER" id="PTHR30582">
    <property type="entry name" value="L,D-TRANSPEPTIDASE"/>
    <property type="match status" value="1"/>
</dbReference>
<dbReference type="CDD" id="cd16913">
    <property type="entry name" value="YkuD_like"/>
    <property type="match status" value="1"/>
</dbReference>
<dbReference type="RefSeq" id="WP_252674027.1">
    <property type="nucleotide sequence ID" value="NZ_CP099547.1"/>
</dbReference>
<feature type="domain" description="L,D-TPase catalytic" evidence="8">
    <location>
        <begin position="350"/>
        <end position="473"/>
    </location>
</feature>
<gene>
    <name evidence="9" type="ORF">NG665_04190</name>
</gene>
<dbReference type="InterPro" id="IPR038063">
    <property type="entry name" value="Transpep_catalytic_dom"/>
</dbReference>
<keyword evidence="10" id="KW-1185">Reference proteome</keyword>
<evidence type="ECO:0000256" key="6">
    <source>
        <dbReference type="PROSITE-ProRule" id="PRU01373"/>
    </source>
</evidence>
<keyword evidence="3 6" id="KW-0133">Cell shape</keyword>
<dbReference type="InterPro" id="IPR005490">
    <property type="entry name" value="LD_TPept_cat_dom"/>
</dbReference>
<protein>
    <submittedName>
        <fullName evidence="9">L,D-transpeptidase/peptidoglycan binding protein</fullName>
    </submittedName>
</protein>
<dbReference type="PANTHER" id="PTHR30582:SF2">
    <property type="entry name" value="L,D-TRANSPEPTIDASE YCIB-RELATED"/>
    <property type="match status" value="1"/>
</dbReference>
<evidence type="ECO:0000256" key="4">
    <source>
        <dbReference type="ARBA" id="ARBA00022984"/>
    </source>
</evidence>
<evidence type="ECO:0000256" key="5">
    <source>
        <dbReference type="ARBA" id="ARBA00023316"/>
    </source>
</evidence>
<dbReference type="Proteomes" id="UP001056109">
    <property type="component" value="Chromosome"/>
</dbReference>
<dbReference type="Gene3D" id="2.40.440.10">
    <property type="entry name" value="L,D-transpeptidase catalytic domain-like"/>
    <property type="match status" value="1"/>
</dbReference>
<evidence type="ECO:0000313" key="9">
    <source>
        <dbReference type="EMBL" id="USR80177.1"/>
    </source>
</evidence>
<keyword evidence="7" id="KW-1133">Transmembrane helix</keyword>
<comment type="pathway">
    <text evidence="1 6">Cell wall biogenesis; peptidoglycan biosynthesis.</text>
</comment>
<evidence type="ECO:0000256" key="3">
    <source>
        <dbReference type="ARBA" id="ARBA00022960"/>
    </source>
</evidence>
<evidence type="ECO:0000256" key="2">
    <source>
        <dbReference type="ARBA" id="ARBA00022679"/>
    </source>
</evidence>
<evidence type="ECO:0000259" key="8">
    <source>
        <dbReference type="PROSITE" id="PS52029"/>
    </source>
</evidence>
<feature type="active site" description="Nucleophile" evidence="6">
    <location>
        <position position="449"/>
    </location>
</feature>
<dbReference type="EMBL" id="CP099547">
    <property type="protein sequence ID" value="USR80177.1"/>
    <property type="molecule type" value="Genomic_DNA"/>
</dbReference>
<evidence type="ECO:0000256" key="7">
    <source>
        <dbReference type="SAM" id="Phobius"/>
    </source>
</evidence>
<dbReference type="PROSITE" id="PS52029">
    <property type="entry name" value="LD_TPASE"/>
    <property type="match status" value="1"/>
</dbReference>
<dbReference type="InterPro" id="IPR050979">
    <property type="entry name" value="LD-transpeptidase"/>
</dbReference>
<dbReference type="InterPro" id="IPR038054">
    <property type="entry name" value="LD_TPept-like_central_sf"/>
</dbReference>
<keyword evidence="2" id="KW-0808">Transferase</keyword>
<feature type="active site" description="Proton donor/acceptor" evidence="6">
    <location>
        <position position="429"/>
    </location>
</feature>
<name>A0ABY5AIZ2_9ACTO</name>
<dbReference type="Gene3D" id="3.10.20.800">
    <property type="match status" value="1"/>
</dbReference>
<sequence>MKKKLAIFAPLGLIGVIVIAFLTYLAYFAVSGRALPNAHIGQLDVGGMTKAEIVTELTSNVDTAHAMISGQGINDTDANLSDMGAHLDIDATVKRVLSSHRSVPLDYFTALFSDSKVDPIVTFPDEDKLQDFARSLTEGQKSAALPTPARIEQQDGNFVVVPGSDGQGVPVSEVKRIANELAASQKSLPVSVKTVALPAQAPSEQIKKLAAQANQLRDTDVSMIVGDETITADSPTKTSWISLTDDTLSINQDLVTQWVTESSKNLLSDEIVGVRYMNNRGEVIRVGTKAVAAQTVANVEQIVSAISTNILDGKPTSQAVEVQTGEEKWDDRIVASGAENLVYLAGEGEKWIDVNLSNFTVMGYEGATAVRGPIPLVAGADETPTITGTYKIWHKTPSQTMRGTNVDGTRYETPGVPWIMYFQGDFAIHGAPWRSSFGYDAGEYGSHGCVNVSVSDAKSLYDWAPKGTVVVSHY</sequence>
<organism evidence="9 10">
    <name type="scientific">Arcanobacterium pinnipediorum</name>
    <dbReference type="NCBI Taxonomy" id="1503041"/>
    <lineage>
        <taxon>Bacteria</taxon>
        <taxon>Bacillati</taxon>
        <taxon>Actinomycetota</taxon>
        <taxon>Actinomycetes</taxon>
        <taxon>Actinomycetales</taxon>
        <taxon>Actinomycetaceae</taxon>
        <taxon>Arcanobacterium</taxon>
    </lineage>
</organism>